<dbReference type="RefSeq" id="XP_075081965.1">
    <property type="nucleotide sequence ID" value="XM_075225864.1"/>
</dbReference>
<name>A0AC58SAE4_TOBAC</name>
<dbReference type="Proteomes" id="UP000790787">
    <property type="component" value="Chromosome 11"/>
</dbReference>
<accession>A0AC58SAE4</accession>
<evidence type="ECO:0000313" key="2">
    <source>
        <dbReference type="RefSeq" id="XP_075081965.1"/>
    </source>
</evidence>
<proteinExistence type="predicted"/>
<protein>
    <submittedName>
        <fullName evidence="2">F-box protein At1g32420</fullName>
    </submittedName>
</protein>
<reference evidence="2" key="2">
    <citation type="submission" date="2025-08" db="UniProtKB">
        <authorList>
            <consortium name="RefSeq"/>
        </authorList>
    </citation>
    <scope>IDENTIFICATION</scope>
    <source>
        <tissue evidence="2">Leaf</tissue>
    </source>
</reference>
<organism evidence="1 2">
    <name type="scientific">Nicotiana tabacum</name>
    <name type="common">Common tobacco</name>
    <dbReference type="NCBI Taxonomy" id="4097"/>
    <lineage>
        <taxon>Eukaryota</taxon>
        <taxon>Viridiplantae</taxon>
        <taxon>Streptophyta</taxon>
        <taxon>Embryophyta</taxon>
        <taxon>Tracheophyta</taxon>
        <taxon>Spermatophyta</taxon>
        <taxon>Magnoliopsida</taxon>
        <taxon>eudicotyledons</taxon>
        <taxon>Gunneridae</taxon>
        <taxon>Pentapetalae</taxon>
        <taxon>asterids</taxon>
        <taxon>lamiids</taxon>
        <taxon>Solanales</taxon>
        <taxon>Solanaceae</taxon>
        <taxon>Nicotianoideae</taxon>
        <taxon>Nicotianeae</taxon>
        <taxon>Nicotiana</taxon>
    </lineage>
</organism>
<sequence>MRFKCVSKFYNSLTVSNAVFMNIHQCRSMNCSKFLVREVRSICAVEQKEDGNVSLLHIEEFDKLDTRQHFRLMCVNGLFCSWYKSSQPVAIFNPSTREIRFLPEVEHVDDSKFYFSLGFDPEEKMYKLLMTSTIPFKKKSTRNWGFSLGIDESWREIKTIADVYMFNDAICINGVIYRLSYFSKCVIVVFDVKSKTFRIVPLWIGEHDSTASYYMLIEVKGS</sequence>
<reference evidence="1" key="1">
    <citation type="journal article" date="2014" name="Nat. Commun.">
        <title>The tobacco genome sequence and its comparison with those of tomato and potato.</title>
        <authorList>
            <person name="Sierro N."/>
            <person name="Battey J.N."/>
            <person name="Ouadi S."/>
            <person name="Bakaher N."/>
            <person name="Bovet L."/>
            <person name="Willig A."/>
            <person name="Goepfert S."/>
            <person name="Peitsch M.C."/>
            <person name="Ivanov N.V."/>
        </authorList>
    </citation>
    <scope>NUCLEOTIDE SEQUENCE [LARGE SCALE GENOMIC DNA]</scope>
</reference>
<gene>
    <name evidence="2" type="primary">LOC142166472</name>
</gene>
<keyword evidence="1" id="KW-1185">Reference proteome</keyword>
<evidence type="ECO:0000313" key="1">
    <source>
        <dbReference type="Proteomes" id="UP000790787"/>
    </source>
</evidence>